<dbReference type="RefSeq" id="WP_197997155.1">
    <property type="nucleotide sequence ID" value="NZ_CP036266.1"/>
</dbReference>
<keyword evidence="1" id="KW-0040">ANK repeat</keyword>
<name>A0A517PPQ2_9PLAN</name>
<dbReference type="InterPro" id="IPR002110">
    <property type="entry name" value="Ankyrin_rpt"/>
</dbReference>
<evidence type="ECO:0000313" key="3">
    <source>
        <dbReference type="Proteomes" id="UP000320421"/>
    </source>
</evidence>
<dbReference type="Gene3D" id="1.25.40.20">
    <property type="entry name" value="Ankyrin repeat-containing domain"/>
    <property type="match status" value="1"/>
</dbReference>
<keyword evidence="3" id="KW-1185">Reference proteome</keyword>
<dbReference type="EMBL" id="CP036266">
    <property type="protein sequence ID" value="QDT21339.1"/>
    <property type="molecule type" value="Genomic_DNA"/>
</dbReference>
<proteinExistence type="predicted"/>
<accession>A0A517PPQ2</accession>
<protein>
    <submittedName>
        <fullName evidence="2">Ankyrin repeats (3 copies)</fullName>
    </submittedName>
</protein>
<reference evidence="2 3" key="1">
    <citation type="submission" date="2019-02" db="EMBL/GenBank/DDBJ databases">
        <title>Deep-cultivation of Planctomycetes and their phenomic and genomic characterization uncovers novel biology.</title>
        <authorList>
            <person name="Wiegand S."/>
            <person name="Jogler M."/>
            <person name="Boedeker C."/>
            <person name="Pinto D."/>
            <person name="Vollmers J."/>
            <person name="Rivas-Marin E."/>
            <person name="Kohn T."/>
            <person name="Peeters S.H."/>
            <person name="Heuer A."/>
            <person name="Rast P."/>
            <person name="Oberbeckmann S."/>
            <person name="Bunk B."/>
            <person name="Jeske O."/>
            <person name="Meyerdierks A."/>
            <person name="Storesund J.E."/>
            <person name="Kallscheuer N."/>
            <person name="Luecker S."/>
            <person name="Lage O.M."/>
            <person name="Pohl T."/>
            <person name="Merkel B.J."/>
            <person name="Hornburger P."/>
            <person name="Mueller R.-W."/>
            <person name="Bruemmer F."/>
            <person name="Labrenz M."/>
            <person name="Spormann A.M."/>
            <person name="Op den Camp H."/>
            <person name="Overmann J."/>
            <person name="Amann R."/>
            <person name="Jetten M.S.M."/>
            <person name="Mascher T."/>
            <person name="Medema M.H."/>
            <person name="Devos D.P."/>
            <person name="Kaster A.-K."/>
            <person name="Ovreas L."/>
            <person name="Rohde M."/>
            <person name="Galperin M.Y."/>
            <person name="Jogler C."/>
        </authorList>
    </citation>
    <scope>NUCLEOTIDE SEQUENCE [LARGE SCALE GENOMIC DNA]</scope>
    <source>
        <strain evidence="2 3">HG66A1</strain>
    </source>
</reference>
<dbReference type="InterPro" id="IPR036770">
    <property type="entry name" value="Ankyrin_rpt-contain_sf"/>
</dbReference>
<dbReference type="AlphaFoldDB" id="A0A517PPQ2"/>
<evidence type="ECO:0000256" key="1">
    <source>
        <dbReference type="PROSITE-ProRule" id="PRU00023"/>
    </source>
</evidence>
<gene>
    <name evidence="2" type="ORF">HG66A1_31380</name>
</gene>
<dbReference type="Pfam" id="PF12796">
    <property type="entry name" value="Ank_2"/>
    <property type="match status" value="1"/>
</dbReference>
<dbReference type="Proteomes" id="UP000320421">
    <property type="component" value="Chromosome"/>
</dbReference>
<evidence type="ECO:0000313" key="2">
    <source>
        <dbReference type="EMBL" id="QDT21339.1"/>
    </source>
</evidence>
<feature type="repeat" description="ANK" evidence="1">
    <location>
        <begin position="38"/>
        <end position="80"/>
    </location>
</feature>
<dbReference type="PROSITE" id="PS50088">
    <property type="entry name" value="ANK_REPEAT"/>
    <property type="match status" value="1"/>
</dbReference>
<sequence>MPEYTLNDLIQAVNHRYNIENTRAILNAGVDVNTVNPKGLTPLMFAVMPDDYGDHTHPEAILHMVRFLLQHGANKSAVDSFGKRAQDYAFQLIDPAWKDQWGNTAADCWDTGQRNIIETIIDLLDDQRD</sequence>
<organism evidence="2 3">
    <name type="scientific">Gimesia chilikensis</name>
    <dbReference type="NCBI Taxonomy" id="2605989"/>
    <lineage>
        <taxon>Bacteria</taxon>
        <taxon>Pseudomonadati</taxon>
        <taxon>Planctomycetota</taxon>
        <taxon>Planctomycetia</taxon>
        <taxon>Planctomycetales</taxon>
        <taxon>Planctomycetaceae</taxon>
        <taxon>Gimesia</taxon>
    </lineage>
</organism>
<dbReference type="SUPFAM" id="SSF48403">
    <property type="entry name" value="Ankyrin repeat"/>
    <property type="match status" value="1"/>
</dbReference>